<dbReference type="AlphaFoldDB" id="A0AAU2H081"/>
<evidence type="ECO:0000259" key="2">
    <source>
        <dbReference type="Pfam" id="PF19493"/>
    </source>
</evidence>
<feature type="domain" description="Trypsin-co-occurring" evidence="2">
    <location>
        <begin position="7"/>
        <end position="103"/>
    </location>
</feature>
<name>A0AAU2H081_9ACTN</name>
<proteinExistence type="predicted"/>
<evidence type="ECO:0000313" key="3">
    <source>
        <dbReference type="EMBL" id="WTU40390.1"/>
    </source>
</evidence>
<protein>
    <recommendedName>
        <fullName evidence="2">Trypsin-co-occurring domain-containing protein</fullName>
    </recommendedName>
</protein>
<dbReference type="EMBL" id="CP108253">
    <property type="protein sequence ID" value="WTU40390.1"/>
    <property type="molecule type" value="Genomic_DNA"/>
</dbReference>
<feature type="region of interest" description="Disordered" evidence="1">
    <location>
        <begin position="104"/>
        <end position="132"/>
    </location>
</feature>
<accession>A0AAU2H081</accession>
<dbReference type="InterPro" id="IPR045794">
    <property type="entry name" value="Trypco1"/>
</dbReference>
<dbReference type="Pfam" id="PF19493">
    <property type="entry name" value="Trypco1"/>
    <property type="match status" value="1"/>
</dbReference>
<organism evidence="3">
    <name type="scientific">Streptomyces sp. NBC_00060</name>
    <dbReference type="NCBI Taxonomy" id="2975636"/>
    <lineage>
        <taxon>Bacteria</taxon>
        <taxon>Bacillati</taxon>
        <taxon>Actinomycetota</taxon>
        <taxon>Actinomycetes</taxon>
        <taxon>Kitasatosporales</taxon>
        <taxon>Streptomycetaceae</taxon>
        <taxon>Streptomyces</taxon>
    </lineage>
</organism>
<dbReference type="NCBIfam" id="NF041216">
    <property type="entry name" value="CU044_2847_fam"/>
    <property type="match status" value="1"/>
</dbReference>
<gene>
    <name evidence="3" type="ORF">OHV25_12745</name>
</gene>
<sequence>MAHVREIELPGGAVVLARVSTAGGYAADDDDVGVIENAVAKVERLGELIAGVGRSVLDAAAAVRPDEASISFGIELSAKAGAAVAILADGEAKSSIQVTLTWRLEDQPAPPVPPPPPNPPIAPPAPGGSPDA</sequence>
<evidence type="ECO:0000256" key="1">
    <source>
        <dbReference type="SAM" id="MobiDB-lite"/>
    </source>
</evidence>
<feature type="compositionally biased region" description="Pro residues" evidence="1">
    <location>
        <begin position="108"/>
        <end position="132"/>
    </location>
</feature>
<reference evidence="3" key="1">
    <citation type="submission" date="2022-10" db="EMBL/GenBank/DDBJ databases">
        <title>The complete genomes of actinobacterial strains from the NBC collection.</title>
        <authorList>
            <person name="Joergensen T.S."/>
            <person name="Alvarez Arevalo M."/>
            <person name="Sterndorff E.B."/>
            <person name="Faurdal D."/>
            <person name="Vuksanovic O."/>
            <person name="Mourched A.-S."/>
            <person name="Charusanti P."/>
            <person name="Shaw S."/>
            <person name="Blin K."/>
            <person name="Weber T."/>
        </authorList>
    </citation>
    <scope>NUCLEOTIDE SEQUENCE</scope>
    <source>
        <strain evidence="3">NBC_00060</strain>
    </source>
</reference>